<evidence type="ECO:0000256" key="1">
    <source>
        <dbReference type="ARBA" id="ARBA00004141"/>
    </source>
</evidence>
<dbReference type="GO" id="GO:0022857">
    <property type="term" value="F:transmembrane transporter activity"/>
    <property type="evidence" value="ECO:0007669"/>
    <property type="project" value="InterPro"/>
</dbReference>
<feature type="transmembrane region" description="Helical" evidence="8">
    <location>
        <begin position="144"/>
        <end position="166"/>
    </location>
</feature>
<organism evidence="9 10">
    <name type="scientific">Colletotrichum scovillei</name>
    <dbReference type="NCBI Taxonomy" id="1209932"/>
    <lineage>
        <taxon>Eukaryota</taxon>
        <taxon>Fungi</taxon>
        <taxon>Dikarya</taxon>
        <taxon>Ascomycota</taxon>
        <taxon>Pezizomycotina</taxon>
        <taxon>Sordariomycetes</taxon>
        <taxon>Hypocreomycetidae</taxon>
        <taxon>Glomerellales</taxon>
        <taxon>Glomerellaceae</taxon>
        <taxon>Colletotrichum</taxon>
        <taxon>Colletotrichum acutatum species complex</taxon>
    </lineage>
</organism>
<feature type="transmembrane region" description="Helical" evidence="8">
    <location>
        <begin position="708"/>
        <end position="725"/>
    </location>
</feature>
<feature type="transmembrane region" description="Helical" evidence="8">
    <location>
        <begin position="178"/>
        <end position="197"/>
    </location>
</feature>
<feature type="transmembrane region" description="Helical" evidence="8">
    <location>
        <begin position="572"/>
        <end position="598"/>
    </location>
</feature>
<feature type="transmembrane region" description="Helical" evidence="8">
    <location>
        <begin position="980"/>
        <end position="999"/>
    </location>
</feature>
<feature type="transmembrane region" description="Helical" evidence="8">
    <location>
        <begin position="630"/>
        <end position="650"/>
    </location>
</feature>
<accession>A0A9P7RHA6</accession>
<comment type="similarity">
    <text evidence="2">Belongs to the SLC35F solute transporter family.</text>
</comment>
<dbReference type="InterPro" id="IPR037185">
    <property type="entry name" value="EmrE-like"/>
</dbReference>
<sequence length="1163" mass="130160">MSQSVCPTRLKCQSAEAWKPNSDIAGLGVLIGFVGTGYLVFALLVVHYLVAYDPELPPPRKTPDDERLSQATSLEHLRANPSDASAANIVTRTDPMYWEPNPIDVNLLAWIRSRTAKLLVFLGASLPLVGQATSNHISRCFNTCVVAMCDVQIVTGMSILIGGFICLDENLSALHWQIITYLAWFSCVTHLSGLTVLRRYFQAHPCEKSLRITLMFILLVILIVSIVPTGFFNWRSPRADSSVLQATAASAKTSAACFYNLACARRLYQDSLWKNCTDSCDRFFYESDTMWSRELCPKRNNIGSFDCRWLAKSSAMQEMIVSTVLLFFGFVSRTIKLSTHFSSIIYRRVTSPVSTFILYCFAKVEDVVSAPDAHAVSRLQARTLLFEVWRGFVVRPLLAVIIFFSAHIDLFNSMLGELGWLLAILLWGTSKVLSAHYDEEYYTNKQQTNEETSTRWEFGQVLPILLLAAPLVAVLGTFTSAEKHSETAQSRDRLEIPNISFGSVPSSYSRPLQSDGDTWELTTLSTTGSRLVARRRPENDQSNDETNDADFSVGQDQGNKSKNVFARDYYRVALWMPPWITISFMMIWVYVFFLFWFATDVFLVEDPVNSNVEGKMSHSLDYLFNPTTGVFYLILESYPLAGHSFILAGLTADEWTNPPQTALGYFTQSALSWIFTLVTNTTFISFVYLSSGVEKEYQGNAENKDRTWLLGSIAGGLYGLYIFAYRCMPSIASRRFESILSLPRLPFTRTTETNTDPGHAYAPLPTMAADDDTTKNLNAAPVTTTQITAGHDESELVGQGLHDIEARKVHWWSYFTTVDFWIVLIIGQILALCITSTNTFTSFLANNGVSIPAFQTVFNYILLFLIYFPVTIYKYGFKKWGKLLLRDGWKYFILSFLDVEGNYFTVLAYRYTNILSAQLLNFWAIVVVIILSFFLLRVRYKVFQIVGIIVAIGGCGVLLASDHITGSNGGPGIDMVKGDLFALLGATLYGVTNVAEEWFVSRRPVYEVLSFMGMWGMCINGVQAAIFDRESFREATWNGPAIGYLLGYTFALCLFYSLVPLLLRMASAAFYNISLLTGNFWGIIIGVNVFGYSIHWMYPIAFVLIILGQVAYFLAGSMLGDSKKPWLGDNQENGVAGLGTAKLKAINAARKRQMAAAEPPAYA</sequence>
<protein>
    <submittedName>
        <fullName evidence="9">Uncharacterized protein</fullName>
    </submittedName>
</protein>
<dbReference type="PANTHER" id="PTHR14233:SF4">
    <property type="entry name" value="SOLUTE CARRIER FAMILY 35 MEMBER F2"/>
    <property type="match status" value="1"/>
</dbReference>
<dbReference type="EMBL" id="JAESDN010000001">
    <property type="protein sequence ID" value="KAG7058351.1"/>
    <property type="molecule type" value="Genomic_DNA"/>
</dbReference>
<evidence type="ECO:0000256" key="6">
    <source>
        <dbReference type="ARBA" id="ARBA00023136"/>
    </source>
</evidence>
<evidence type="ECO:0000256" key="8">
    <source>
        <dbReference type="SAM" id="Phobius"/>
    </source>
</evidence>
<reference evidence="9" key="1">
    <citation type="submission" date="2021-05" db="EMBL/GenBank/DDBJ databases">
        <title>Comparative genomics of three Colletotrichum scovillei strains and genetic complementation revealed genes involved fungal growth and virulence on chili pepper.</title>
        <authorList>
            <person name="Hsieh D.-K."/>
            <person name="Chuang S.-C."/>
            <person name="Chen C.-Y."/>
            <person name="Chao Y.-T."/>
            <person name="Lu M.-Y.J."/>
            <person name="Lee M.-H."/>
            <person name="Shih M.-C."/>
        </authorList>
    </citation>
    <scope>NUCLEOTIDE SEQUENCE</scope>
    <source>
        <strain evidence="9">Coll-153</strain>
    </source>
</reference>
<dbReference type="InterPro" id="IPR052221">
    <property type="entry name" value="SLC35F_Transporter"/>
</dbReference>
<feature type="transmembrane region" description="Helical" evidence="8">
    <location>
        <begin position="1070"/>
        <end position="1090"/>
    </location>
</feature>
<dbReference type="Pfam" id="PF06027">
    <property type="entry name" value="SLC35F"/>
    <property type="match status" value="1"/>
</dbReference>
<feature type="transmembrane region" description="Helical" evidence="8">
    <location>
        <begin position="1006"/>
        <end position="1026"/>
    </location>
</feature>
<feature type="transmembrane region" description="Helical" evidence="8">
    <location>
        <begin position="811"/>
        <end position="837"/>
    </location>
</feature>
<evidence type="ECO:0000256" key="5">
    <source>
        <dbReference type="ARBA" id="ARBA00022989"/>
    </source>
</evidence>
<keyword evidence="3" id="KW-0813">Transport</keyword>
<proteinExistence type="inferred from homology"/>
<dbReference type="AlphaFoldDB" id="A0A9P7RHA6"/>
<comment type="subcellular location">
    <subcellularLocation>
        <location evidence="1">Membrane</location>
        <topology evidence="1">Multi-pass membrane protein</topology>
    </subcellularLocation>
</comment>
<dbReference type="Proteomes" id="UP000699042">
    <property type="component" value="Unassembled WGS sequence"/>
</dbReference>
<feature type="transmembrane region" description="Helical" evidence="8">
    <location>
        <begin position="942"/>
        <end position="960"/>
    </location>
</feature>
<evidence type="ECO:0000256" key="2">
    <source>
        <dbReference type="ARBA" id="ARBA00007863"/>
    </source>
</evidence>
<gene>
    <name evidence="9" type="ORF">JMJ77_005728</name>
</gene>
<evidence type="ECO:0000313" key="10">
    <source>
        <dbReference type="Proteomes" id="UP000699042"/>
    </source>
</evidence>
<evidence type="ECO:0000256" key="3">
    <source>
        <dbReference type="ARBA" id="ARBA00022448"/>
    </source>
</evidence>
<feature type="transmembrane region" description="Helical" evidence="8">
    <location>
        <begin position="209"/>
        <end position="232"/>
    </location>
</feature>
<feature type="transmembrane region" description="Helical" evidence="8">
    <location>
        <begin position="388"/>
        <end position="408"/>
    </location>
</feature>
<feature type="transmembrane region" description="Helical" evidence="8">
    <location>
        <begin position="319"/>
        <end position="338"/>
    </location>
</feature>
<keyword evidence="10" id="KW-1185">Reference proteome</keyword>
<feature type="region of interest" description="Disordered" evidence="7">
    <location>
        <begin position="530"/>
        <end position="555"/>
    </location>
</feature>
<keyword evidence="5 8" id="KW-1133">Transmembrane helix</keyword>
<dbReference type="InterPro" id="IPR009262">
    <property type="entry name" value="SLC35_F1/F2/F6"/>
</dbReference>
<evidence type="ECO:0000256" key="4">
    <source>
        <dbReference type="ARBA" id="ARBA00022692"/>
    </source>
</evidence>
<keyword evidence="6 8" id="KW-0472">Membrane</keyword>
<dbReference type="PANTHER" id="PTHR14233">
    <property type="entry name" value="DUF914-RELATED"/>
    <property type="match status" value="1"/>
</dbReference>
<evidence type="ECO:0000256" key="7">
    <source>
        <dbReference type="SAM" id="MobiDB-lite"/>
    </source>
</evidence>
<dbReference type="GO" id="GO:0016020">
    <property type="term" value="C:membrane"/>
    <property type="evidence" value="ECO:0007669"/>
    <property type="project" value="UniProtKB-SubCell"/>
</dbReference>
<feature type="transmembrane region" description="Helical" evidence="8">
    <location>
        <begin position="915"/>
        <end position="935"/>
    </location>
</feature>
<feature type="transmembrane region" description="Helical" evidence="8">
    <location>
        <begin position="662"/>
        <end position="688"/>
    </location>
</feature>
<feature type="transmembrane region" description="Helical" evidence="8">
    <location>
        <begin position="1041"/>
        <end position="1063"/>
    </location>
</feature>
<feature type="transmembrane region" description="Helical" evidence="8">
    <location>
        <begin position="857"/>
        <end position="877"/>
    </location>
</feature>
<comment type="caution">
    <text evidence="9">The sequence shown here is derived from an EMBL/GenBank/DDBJ whole genome shotgun (WGS) entry which is preliminary data.</text>
</comment>
<name>A0A9P7RHA6_9PEZI</name>
<dbReference type="SUPFAM" id="SSF103481">
    <property type="entry name" value="Multidrug resistance efflux transporter EmrE"/>
    <property type="match status" value="1"/>
</dbReference>
<feature type="transmembrane region" description="Helical" evidence="8">
    <location>
        <begin position="1096"/>
        <end position="1115"/>
    </location>
</feature>
<keyword evidence="4 8" id="KW-0812">Transmembrane</keyword>
<evidence type="ECO:0000313" key="9">
    <source>
        <dbReference type="EMBL" id="KAG7058351.1"/>
    </source>
</evidence>
<feature type="transmembrane region" description="Helical" evidence="8">
    <location>
        <begin position="889"/>
        <end position="909"/>
    </location>
</feature>
<feature type="transmembrane region" description="Helical" evidence="8">
    <location>
        <begin position="24"/>
        <end position="51"/>
    </location>
</feature>